<sequence>MTRVGFVGAGRMGGPMIGRLVESGHEVQALGRSDQKSRVVEELGARPVADVTEVPDGADVVIVCVFTDEQVRTVCLDDGLVAAMRAGSTLVLHTTGSPRTAQTVAAQNPAIAVVDAPVSGGPHNIAAGEVTLFVGGSDDAVAHARPILGAYGDPILHVGPLGAGQAVKLVNNAVFAAQIGLLGEAVALGRRLGVDEPKLLSAISNGSGASRVGGFVAAAGSVATFAEATQEFVSKDVDVVRKTAADLGSDLGLLDAVIDAGIRP</sequence>
<keyword evidence="7" id="KW-1185">Reference proteome</keyword>
<dbReference type="Pfam" id="PF03446">
    <property type="entry name" value="NAD_binding_2"/>
    <property type="match status" value="1"/>
</dbReference>
<dbReference type="Proteomes" id="UP001206639">
    <property type="component" value="Unassembled WGS sequence"/>
</dbReference>
<evidence type="ECO:0000256" key="1">
    <source>
        <dbReference type="ARBA" id="ARBA00009080"/>
    </source>
</evidence>
<keyword evidence="3" id="KW-0520">NAD</keyword>
<dbReference type="PANTHER" id="PTHR43060:SF15">
    <property type="entry name" value="3-HYDROXYISOBUTYRATE DEHYDROGENASE-LIKE 1, MITOCHONDRIAL-RELATED"/>
    <property type="match status" value="1"/>
</dbReference>
<dbReference type="InterPro" id="IPR006115">
    <property type="entry name" value="6PGDH_NADP-bd"/>
</dbReference>
<dbReference type="Gene3D" id="3.40.50.720">
    <property type="entry name" value="NAD(P)-binding Rossmann-like Domain"/>
    <property type="match status" value="1"/>
</dbReference>
<accession>A0ABT2MGF6</accession>
<dbReference type="RefSeq" id="WP_260994638.1">
    <property type="nucleotide sequence ID" value="NZ_JAODWD010000004.1"/>
</dbReference>
<comment type="caution">
    <text evidence="6">The sequence shown here is derived from an EMBL/GenBank/DDBJ whole genome shotgun (WGS) entry which is preliminary data.</text>
</comment>
<evidence type="ECO:0000259" key="4">
    <source>
        <dbReference type="Pfam" id="PF03446"/>
    </source>
</evidence>
<dbReference type="Pfam" id="PF14833">
    <property type="entry name" value="NAD_binding_11"/>
    <property type="match status" value="1"/>
</dbReference>
<evidence type="ECO:0000259" key="5">
    <source>
        <dbReference type="Pfam" id="PF14833"/>
    </source>
</evidence>
<evidence type="ECO:0000256" key="3">
    <source>
        <dbReference type="ARBA" id="ARBA00023027"/>
    </source>
</evidence>
<dbReference type="InterPro" id="IPR015815">
    <property type="entry name" value="HIBADH-related"/>
</dbReference>
<reference evidence="7" key="1">
    <citation type="submission" date="2023-07" db="EMBL/GenBank/DDBJ databases">
        <authorList>
            <person name="Deng Y."/>
            <person name="Zhang Y.-Q."/>
        </authorList>
    </citation>
    <scope>NUCLEOTIDE SEQUENCE [LARGE SCALE GENOMIC DNA]</scope>
    <source>
        <strain evidence="7">CPCC 205710</strain>
    </source>
</reference>
<dbReference type="EMBL" id="JAODWD010000004">
    <property type="protein sequence ID" value="MCT7660609.1"/>
    <property type="molecule type" value="Genomic_DNA"/>
</dbReference>
<feature type="domain" description="6-phosphogluconate dehydrogenase NADP-binding" evidence="4">
    <location>
        <begin position="3"/>
        <end position="159"/>
    </location>
</feature>
<evidence type="ECO:0000313" key="7">
    <source>
        <dbReference type="Proteomes" id="UP001206639"/>
    </source>
</evidence>
<evidence type="ECO:0000313" key="6">
    <source>
        <dbReference type="EMBL" id="MCT7660609.1"/>
    </source>
</evidence>
<evidence type="ECO:0000256" key="2">
    <source>
        <dbReference type="ARBA" id="ARBA00023002"/>
    </source>
</evidence>
<feature type="domain" description="3-hydroxyisobutyrate dehydrogenase-like NAD-binding" evidence="5">
    <location>
        <begin position="162"/>
        <end position="256"/>
    </location>
</feature>
<protein>
    <submittedName>
        <fullName evidence="6">NAD(P)-dependent oxidoreductase</fullName>
    </submittedName>
</protein>
<dbReference type="PIRSF" id="PIRSF000103">
    <property type="entry name" value="HIBADH"/>
    <property type="match status" value="1"/>
</dbReference>
<dbReference type="PANTHER" id="PTHR43060">
    <property type="entry name" value="3-HYDROXYISOBUTYRATE DEHYDROGENASE-LIKE 1, MITOCHONDRIAL-RELATED"/>
    <property type="match status" value="1"/>
</dbReference>
<dbReference type="InterPro" id="IPR036291">
    <property type="entry name" value="NAD(P)-bd_dom_sf"/>
</dbReference>
<dbReference type="InterPro" id="IPR008927">
    <property type="entry name" value="6-PGluconate_DH-like_C_sf"/>
</dbReference>
<organism evidence="6 7">
    <name type="scientific">Mycobacterium deserti</name>
    <dbReference type="NCBI Taxonomy" id="2978347"/>
    <lineage>
        <taxon>Bacteria</taxon>
        <taxon>Bacillati</taxon>
        <taxon>Actinomycetota</taxon>
        <taxon>Actinomycetes</taxon>
        <taxon>Mycobacteriales</taxon>
        <taxon>Mycobacteriaceae</taxon>
        <taxon>Mycobacterium</taxon>
    </lineage>
</organism>
<dbReference type="Gene3D" id="1.10.1040.10">
    <property type="entry name" value="N-(1-d-carboxylethyl)-l-norvaline Dehydrogenase, domain 2"/>
    <property type="match status" value="1"/>
</dbReference>
<dbReference type="InterPro" id="IPR029154">
    <property type="entry name" value="HIBADH-like_NADP-bd"/>
</dbReference>
<proteinExistence type="inferred from homology"/>
<name>A0ABT2MGF6_9MYCO</name>
<gene>
    <name evidence="6" type="ORF">N4S67_19590</name>
</gene>
<dbReference type="InterPro" id="IPR013328">
    <property type="entry name" value="6PGD_dom2"/>
</dbReference>
<keyword evidence="2" id="KW-0560">Oxidoreductase</keyword>
<dbReference type="SUPFAM" id="SSF51735">
    <property type="entry name" value="NAD(P)-binding Rossmann-fold domains"/>
    <property type="match status" value="1"/>
</dbReference>
<comment type="similarity">
    <text evidence="1">Belongs to the HIBADH-related family.</text>
</comment>
<dbReference type="SUPFAM" id="SSF48179">
    <property type="entry name" value="6-phosphogluconate dehydrogenase C-terminal domain-like"/>
    <property type="match status" value="1"/>
</dbReference>